<protein>
    <submittedName>
        <fullName evidence="1">Uncharacterized protein</fullName>
    </submittedName>
</protein>
<evidence type="ECO:0000313" key="2">
    <source>
        <dbReference type="Proteomes" id="UP000297527"/>
    </source>
</evidence>
<evidence type="ECO:0000313" key="1">
    <source>
        <dbReference type="EMBL" id="TGO50009.1"/>
    </source>
</evidence>
<comment type="caution">
    <text evidence="1">The sequence shown here is derived from an EMBL/GenBank/DDBJ whole genome shotgun (WGS) entry which is preliminary data.</text>
</comment>
<dbReference type="OrthoDB" id="3524701at2759"/>
<organism evidence="1 2">
    <name type="scientific">Botryotinia convoluta</name>
    <dbReference type="NCBI Taxonomy" id="54673"/>
    <lineage>
        <taxon>Eukaryota</taxon>
        <taxon>Fungi</taxon>
        <taxon>Dikarya</taxon>
        <taxon>Ascomycota</taxon>
        <taxon>Pezizomycotina</taxon>
        <taxon>Leotiomycetes</taxon>
        <taxon>Helotiales</taxon>
        <taxon>Sclerotiniaceae</taxon>
        <taxon>Botryotinia</taxon>
    </lineage>
</organism>
<dbReference type="EMBL" id="PQXN01000194">
    <property type="protein sequence ID" value="TGO50009.1"/>
    <property type="molecule type" value="Genomic_DNA"/>
</dbReference>
<dbReference type="Gene3D" id="3.40.50.300">
    <property type="entry name" value="P-loop containing nucleotide triphosphate hydrolases"/>
    <property type="match status" value="1"/>
</dbReference>
<keyword evidence="2" id="KW-1185">Reference proteome</keyword>
<gene>
    <name evidence="1" type="ORF">BCON_0194g00200</name>
</gene>
<accession>A0A4Z1HLM6</accession>
<proteinExistence type="predicted"/>
<dbReference type="AlphaFoldDB" id="A0A4Z1HLM6"/>
<sequence>MYESGEAFQKIEKEIVDYLVCLGKDITRVFVVPVSSISGENYVEEPLRSSWYNENSKRSATVLSALISVLAR</sequence>
<name>A0A4Z1HLM6_9HELO</name>
<dbReference type="InterPro" id="IPR027417">
    <property type="entry name" value="P-loop_NTPase"/>
</dbReference>
<reference evidence="1 2" key="1">
    <citation type="submission" date="2017-12" db="EMBL/GenBank/DDBJ databases">
        <title>Comparative genomics of Botrytis spp.</title>
        <authorList>
            <person name="Valero-Jimenez C.A."/>
            <person name="Tapia P."/>
            <person name="Veloso J."/>
            <person name="Silva-Moreno E."/>
            <person name="Staats M."/>
            <person name="Valdes J.H."/>
            <person name="Van Kan J.A.L."/>
        </authorList>
    </citation>
    <scope>NUCLEOTIDE SEQUENCE [LARGE SCALE GENOMIC DNA]</scope>
    <source>
        <strain evidence="1 2">MUCL11595</strain>
    </source>
</reference>
<dbReference type="Proteomes" id="UP000297527">
    <property type="component" value="Unassembled WGS sequence"/>
</dbReference>